<dbReference type="InterPro" id="IPR032001">
    <property type="entry name" value="SAWADEE_dom"/>
</dbReference>
<accession>A0AAP0BCG1</accession>
<gene>
    <name evidence="3" type="ORF">KSP39_PZI013140</name>
</gene>
<evidence type="ECO:0000313" key="4">
    <source>
        <dbReference type="Proteomes" id="UP001418222"/>
    </source>
</evidence>
<dbReference type="GO" id="GO:0005634">
    <property type="term" value="C:nucleus"/>
    <property type="evidence" value="ECO:0007669"/>
    <property type="project" value="UniProtKB-SubCell"/>
</dbReference>
<sequence length="364" mass="40997">MGRLPQGGGPAFRFTPNEVMEMESCLQEISKFNYSVPPRETICAFAEKFSASKDRAGKVVVQPKQVLNWFQNRRYSHRTKVKEPAKLSISPVPRDDTTQFRNVSPPVSVLQGRSPLENVEVEFEAKSAKDGAWYDVSAFCSHRMTEGGNSEVRIRFAGFGEEDEWINVRKCVRQRSLPCEAAECVAVLPGDLVLCFQEGKEHALYFDAHVLDAQRRRHDVRGCRCRFLVRYDHDHSEEIVSLRKICRRPETDYRLESLQHTMPLGSADARLSMKDSSQIGLSKDQNIISERSRKQRKFMDVSKDEVMTIALPALSQLNISAAVQAGNVTVANEDNSKTSQEAPMTEPVVVTSTAAKPEVVTEMI</sequence>
<comment type="caution">
    <text evidence="3">The sequence shown here is derived from an EMBL/GenBank/DDBJ whole genome shotgun (WGS) entry which is preliminary data.</text>
</comment>
<dbReference type="SUPFAM" id="SSF46689">
    <property type="entry name" value="Homeodomain-like"/>
    <property type="match status" value="1"/>
</dbReference>
<proteinExistence type="predicted"/>
<dbReference type="InterPro" id="IPR001356">
    <property type="entry name" value="HD"/>
</dbReference>
<dbReference type="SMART" id="SM00389">
    <property type="entry name" value="HOX"/>
    <property type="match status" value="1"/>
</dbReference>
<dbReference type="GO" id="GO:0003682">
    <property type="term" value="F:chromatin binding"/>
    <property type="evidence" value="ECO:0007669"/>
    <property type="project" value="InterPro"/>
</dbReference>
<comment type="subcellular location">
    <subcellularLocation>
        <location evidence="1">Nucleus</location>
    </subcellularLocation>
</comment>
<dbReference type="InterPro" id="IPR039276">
    <property type="entry name" value="SHH1/2"/>
</dbReference>
<dbReference type="Gene3D" id="1.10.10.60">
    <property type="entry name" value="Homeodomain-like"/>
    <property type="match status" value="1"/>
</dbReference>
<evidence type="ECO:0000256" key="1">
    <source>
        <dbReference type="ARBA" id="ARBA00004123"/>
    </source>
</evidence>
<dbReference type="CDD" id="cd00086">
    <property type="entry name" value="homeodomain"/>
    <property type="match status" value="1"/>
</dbReference>
<dbReference type="PANTHER" id="PTHR33827">
    <property type="entry name" value="PROTEIN SAWADEE HOMEODOMAIN HOMOLOG 2"/>
    <property type="match status" value="1"/>
</dbReference>
<reference evidence="3 4" key="1">
    <citation type="journal article" date="2022" name="Nat. Plants">
        <title>Genomes of leafy and leafless Platanthera orchids illuminate the evolution of mycoheterotrophy.</title>
        <authorList>
            <person name="Li M.H."/>
            <person name="Liu K.W."/>
            <person name="Li Z."/>
            <person name="Lu H.C."/>
            <person name="Ye Q.L."/>
            <person name="Zhang D."/>
            <person name="Wang J.Y."/>
            <person name="Li Y.F."/>
            <person name="Zhong Z.M."/>
            <person name="Liu X."/>
            <person name="Yu X."/>
            <person name="Liu D.K."/>
            <person name="Tu X.D."/>
            <person name="Liu B."/>
            <person name="Hao Y."/>
            <person name="Liao X.Y."/>
            <person name="Jiang Y.T."/>
            <person name="Sun W.H."/>
            <person name="Chen J."/>
            <person name="Chen Y.Q."/>
            <person name="Ai Y."/>
            <person name="Zhai J.W."/>
            <person name="Wu S.S."/>
            <person name="Zhou Z."/>
            <person name="Hsiao Y.Y."/>
            <person name="Wu W.L."/>
            <person name="Chen Y.Y."/>
            <person name="Lin Y.F."/>
            <person name="Hsu J.L."/>
            <person name="Li C.Y."/>
            <person name="Wang Z.W."/>
            <person name="Zhao X."/>
            <person name="Zhong W.Y."/>
            <person name="Ma X.K."/>
            <person name="Ma L."/>
            <person name="Huang J."/>
            <person name="Chen G.Z."/>
            <person name="Huang M.Z."/>
            <person name="Huang L."/>
            <person name="Peng D.H."/>
            <person name="Luo Y.B."/>
            <person name="Zou S.Q."/>
            <person name="Chen S.P."/>
            <person name="Lan S."/>
            <person name="Tsai W.C."/>
            <person name="Van de Peer Y."/>
            <person name="Liu Z.J."/>
        </authorList>
    </citation>
    <scope>NUCLEOTIDE SEQUENCE [LARGE SCALE GENOMIC DNA]</scope>
    <source>
        <strain evidence="3">Lor287</strain>
    </source>
</reference>
<evidence type="ECO:0000313" key="3">
    <source>
        <dbReference type="EMBL" id="KAK8935721.1"/>
    </source>
</evidence>
<organism evidence="3 4">
    <name type="scientific">Platanthera zijinensis</name>
    <dbReference type="NCBI Taxonomy" id="2320716"/>
    <lineage>
        <taxon>Eukaryota</taxon>
        <taxon>Viridiplantae</taxon>
        <taxon>Streptophyta</taxon>
        <taxon>Embryophyta</taxon>
        <taxon>Tracheophyta</taxon>
        <taxon>Spermatophyta</taxon>
        <taxon>Magnoliopsida</taxon>
        <taxon>Liliopsida</taxon>
        <taxon>Asparagales</taxon>
        <taxon>Orchidaceae</taxon>
        <taxon>Orchidoideae</taxon>
        <taxon>Orchideae</taxon>
        <taxon>Orchidinae</taxon>
        <taxon>Platanthera</taxon>
    </lineage>
</organism>
<dbReference type="InterPro" id="IPR009057">
    <property type="entry name" value="Homeodomain-like_sf"/>
</dbReference>
<dbReference type="Gene3D" id="2.40.50.40">
    <property type="match status" value="1"/>
</dbReference>
<keyword evidence="4" id="KW-1185">Reference proteome</keyword>
<dbReference type="Pfam" id="PF16719">
    <property type="entry name" value="SAWADEE"/>
    <property type="match status" value="1"/>
</dbReference>
<name>A0AAP0BCG1_9ASPA</name>
<dbReference type="EMBL" id="JBBWWQ010000011">
    <property type="protein sequence ID" value="KAK8935721.1"/>
    <property type="molecule type" value="Genomic_DNA"/>
</dbReference>
<dbReference type="Proteomes" id="UP001418222">
    <property type="component" value="Unassembled WGS sequence"/>
</dbReference>
<protein>
    <recommendedName>
        <fullName evidence="2">Homeobox domain-containing protein</fullName>
    </recommendedName>
</protein>
<dbReference type="Gene3D" id="2.30.30.140">
    <property type="match status" value="1"/>
</dbReference>
<dbReference type="GO" id="GO:0003677">
    <property type="term" value="F:DNA binding"/>
    <property type="evidence" value="ECO:0007669"/>
    <property type="project" value="InterPro"/>
</dbReference>
<feature type="domain" description="Homeobox" evidence="2">
    <location>
        <begin position="7"/>
        <end position="84"/>
    </location>
</feature>
<dbReference type="PANTHER" id="PTHR33827:SF7">
    <property type="entry name" value="PROTEIN SAWADEE HOMEODOMAIN HOMOLOG 2"/>
    <property type="match status" value="1"/>
</dbReference>
<dbReference type="AlphaFoldDB" id="A0AAP0BCG1"/>
<evidence type="ECO:0000259" key="2">
    <source>
        <dbReference type="SMART" id="SM00389"/>
    </source>
</evidence>